<protein>
    <submittedName>
        <fullName evidence="1">Uncharacterized protein</fullName>
    </submittedName>
</protein>
<dbReference type="Proteomes" id="UP001189429">
    <property type="component" value="Unassembled WGS sequence"/>
</dbReference>
<dbReference type="EMBL" id="CAUYUJ010010014">
    <property type="protein sequence ID" value="CAK0828385.1"/>
    <property type="molecule type" value="Genomic_DNA"/>
</dbReference>
<proteinExistence type="predicted"/>
<sequence length="132" mass="14418">MRNLLAEYEGSFQEDFSDDLPDGKRVVKSSDVQKVTNAVVLDKHHLTALAAQANQTYNTGLGLEEVLVHYKQMLETGATAGELAGGLKAIQDHRSAWKDAVVQSRGAIENFKAARDGLEDAIKVYGDTLESR</sequence>
<organism evidence="1 2">
    <name type="scientific">Prorocentrum cordatum</name>
    <dbReference type="NCBI Taxonomy" id="2364126"/>
    <lineage>
        <taxon>Eukaryota</taxon>
        <taxon>Sar</taxon>
        <taxon>Alveolata</taxon>
        <taxon>Dinophyceae</taxon>
        <taxon>Prorocentrales</taxon>
        <taxon>Prorocentraceae</taxon>
        <taxon>Prorocentrum</taxon>
    </lineage>
</organism>
<reference evidence="1" key="1">
    <citation type="submission" date="2023-10" db="EMBL/GenBank/DDBJ databases">
        <authorList>
            <person name="Chen Y."/>
            <person name="Shah S."/>
            <person name="Dougan E. K."/>
            <person name="Thang M."/>
            <person name="Chan C."/>
        </authorList>
    </citation>
    <scope>NUCLEOTIDE SEQUENCE [LARGE SCALE GENOMIC DNA]</scope>
</reference>
<gene>
    <name evidence="1" type="ORF">PCOR1329_LOCUS27613</name>
</gene>
<name>A0ABN9S926_9DINO</name>
<accession>A0ABN9S926</accession>
<evidence type="ECO:0000313" key="1">
    <source>
        <dbReference type="EMBL" id="CAK0828385.1"/>
    </source>
</evidence>
<evidence type="ECO:0000313" key="2">
    <source>
        <dbReference type="Proteomes" id="UP001189429"/>
    </source>
</evidence>
<comment type="caution">
    <text evidence="1">The sequence shown here is derived from an EMBL/GenBank/DDBJ whole genome shotgun (WGS) entry which is preliminary data.</text>
</comment>
<keyword evidence="2" id="KW-1185">Reference proteome</keyword>